<comment type="caution">
    <text evidence="1">The sequence shown here is derived from an EMBL/GenBank/DDBJ whole genome shotgun (WGS) entry which is preliminary data.</text>
</comment>
<sequence length="202" mass="24023">MSNETSNSTIFDNINECDVPSNNLDNNTKVEWYIQVDPSLVKECKKFLHDLKQNSIYSKKISIKYIPNEVYYKMLRQTINSKVDYIRHKPKRLLYATQKRSRKYLQEEINFDDTQDLEIDTQDQTNNIQDQVHDQEIDDIQNQNFINEIQETDNNSETNNDNDNNINEIYESVNTEANNILNKVQESNNSLEYNKKNQRSKR</sequence>
<name>A0ACA9MBQ9_9GLOM</name>
<reference evidence="1" key="1">
    <citation type="submission" date="2021-06" db="EMBL/GenBank/DDBJ databases">
        <authorList>
            <person name="Kallberg Y."/>
            <person name="Tangrot J."/>
            <person name="Rosling A."/>
        </authorList>
    </citation>
    <scope>NUCLEOTIDE SEQUENCE</scope>
    <source>
        <strain evidence="1">AU212A</strain>
    </source>
</reference>
<protein>
    <submittedName>
        <fullName evidence="1">5419_t:CDS:1</fullName>
    </submittedName>
</protein>
<feature type="non-terminal residue" evidence="1">
    <location>
        <position position="202"/>
    </location>
</feature>
<proteinExistence type="predicted"/>
<evidence type="ECO:0000313" key="2">
    <source>
        <dbReference type="Proteomes" id="UP000789860"/>
    </source>
</evidence>
<dbReference type="EMBL" id="CAJVPM010011613">
    <property type="protein sequence ID" value="CAG8582369.1"/>
    <property type="molecule type" value="Genomic_DNA"/>
</dbReference>
<evidence type="ECO:0000313" key="1">
    <source>
        <dbReference type="EMBL" id="CAG8582369.1"/>
    </source>
</evidence>
<organism evidence="1 2">
    <name type="scientific">Scutellospora calospora</name>
    <dbReference type="NCBI Taxonomy" id="85575"/>
    <lineage>
        <taxon>Eukaryota</taxon>
        <taxon>Fungi</taxon>
        <taxon>Fungi incertae sedis</taxon>
        <taxon>Mucoromycota</taxon>
        <taxon>Glomeromycotina</taxon>
        <taxon>Glomeromycetes</taxon>
        <taxon>Diversisporales</taxon>
        <taxon>Gigasporaceae</taxon>
        <taxon>Scutellospora</taxon>
    </lineage>
</organism>
<dbReference type="Proteomes" id="UP000789860">
    <property type="component" value="Unassembled WGS sequence"/>
</dbReference>
<accession>A0ACA9MBQ9</accession>
<gene>
    <name evidence="1" type="ORF">SCALOS_LOCUS6255</name>
</gene>
<keyword evidence="2" id="KW-1185">Reference proteome</keyword>